<dbReference type="PANTHER" id="PTHR43537">
    <property type="entry name" value="TRANSCRIPTIONAL REGULATOR, GNTR FAMILY"/>
    <property type="match status" value="1"/>
</dbReference>
<keyword evidence="7" id="KW-1185">Reference proteome</keyword>
<dbReference type="SUPFAM" id="SSF46785">
    <property type="entry name" value="Winged helix' DNA-binding domain"/>
    <property type="match status" value="1"/>
</dbReference>
<dbReference type="PANTHER" id="PTHR43537:SF5">
    <property type="entry name" value="UXU OPERON TRANSCRIPTIONAL REGULATOR"/>
    <property type="match status" value="1"/>
</dbReference>
<dbReference type="Pfam" id="PF00392">
    <property type="entry name" value="GntR"/>
    <property type="match status" value="1"/>
</dbReference>
<dbReference type="PRINTS" id="PR00035">
    <property type="entry name" value="HTHGNTR"/>
</dbReference>
<dbReference type="RefSeq" id="WP_112260055.1">
    <property type="nucleotide sequence ID" value="NZ_QMIG01000030.1"/>
</dbReference>
<dbReference type="InterPro" id="IPR036390">
    <property type="entry name" value="WH_DNA-bd_sf"/>
</dbReference>
<dbReference type="SMART" id="SM00895">
    <property type="entry name" value="FCD"/>
    <property type="match status" value="1"/>
</dbReference>
<feature type="region of interest" description="Disordered" evidence="4">
    <location>
        <begin position="1"/>
        <end position="31"/>
    </location>
</feature>
<dbReference type="Gene3D" id="1.10.10.10">
    <property type="entry name" value="Winged helix-like DNA-binding domain superfamily/Winged helix DNA-binding domain"/>
    <property type="match status" value="1"/>
</dbReference>
<dbReference type="Proteomes" id="UP000250462">
    <property type="component" value="Unassembled WGS sequence"/>
</dbReference>
<feature type="domain" description="HTH gntR-type" evidence="5">
    <location>
        <begin position="30"/>
        <end position="98"/>
    </location>
</feature>
<dbReference type="EMBL" id="QMIG01000030">
    <property type="protein sequence ID" value="RAW10073.1"/>
    <property type="molecule type" value="Genomic_DNA"/>
</dbReference>
<keyword evidence="1" id="KW-0805">Transcription regulation</keyword>
<organism evidence="6 7">
    <name type="scientific">Phytoactinopolyspora halophila</name>
    <dbReference type="NCBI Taxonomy" id="1981511"/>
    <lineage>
        <taxon>Bacteria</taxon>
        <taxon>Bacillati</taxon>
        <taxon>Actinomycetota</taxon>
        <taxon>Actinomycetes</taxon>
        <taxon>Jiangellales</taxon>
        <taxon>Jiangellaceae</taxon>
        <taxon>Phytoactinopolyspora</taxon>
    </lineage>
</organism>
<accession>A0A329QCG3</accession>
<feature type="compositionally biased region" description="Basic and acidic residues" evidence="4">
    <location>
        <begin position="1"/>
        <end position="12"/>
    </location>
</feature>
<dbReference type="InterPro" id="IPR011711">
    <property type="entry name" value="GntR_C"/>
</dbReference>
<dbReference type="SMART" id="SM00345">
    <property type="entry name" value="HTH_GNTR"/>
    <property type="match status" value="1"/>
</dbReference>
<evidence type="ECO:0000256" key="3">
    <source>
        <dbReference type="ARBA" id="ARBA00023163"/>
    </source>
</evidence>
<reference evidence="6 7" key="1">
    <citation type="submission" date="2018-06" db="EMBL/GenBank/DDBJ databases">
        <title>Phytoactinopolyspora halophila sp. nov., a novel halophilic actinomycete isolated from a saline soil in China.</title>
        <authorList>
            <person name="Tang S.-K."/>
        </authorList>
    </citation>
    <scope>NUCLEOTIDE SEQUENCE [LARGE SCALE GENOMIC DNA]</scope>
    <source>
        <strain evidence="6 7">YIM 96934</strain>
    </source>
</reference>
<evidence type="ECO:0000256" key="1">
    <source>
        <dbReference type="ARBA" id="ARBA00023015"/>
    </source>
</evidence>
<proteinExistence type="predicted"/>
<keyword evidence="3" id="KW-0804">Transcription</keyword>
<evidence type="ECO:0000256" key="2">
    <source>
        <dbReference type="ARBA" id="ARBA00023125"/>
    </source>
</evidence>
<dbReference type="InterPro" id="IPR000524">
    <property type="entry name" value="Tscrpt_reg_HTH_GntR"/>
</dbReference>
<dbReference type="PROSITE" id="PS50949">
    <property type="entry name" value="HTH_GNTR"/>
    <property type="match status" value="1"/>
</dbReference>
<dbReference type="GO" id="GO:0003677">
    <property type="term" value="F:DNA binding"/>
    <property type="evidence" value="ECO:0007669"/>
    <property type="project" value="UniProtKB-KW"/>
</dbReference>
<protein>
    <recommendedName>
        <fullName evidence="5">HTH gntR-type domain-containing protein</fullName>
    </recommendedName>
</protein>
<evidence type="ECO:0000313" key="6">
    <source>
        <dbReference type="EMBL" id="RAW10073.1"/>
    </source>
</evidence>
<gene>
    <name evidence="6" type="ORF">DPM12_19620</name>
</gene>
<keyword evidence="2" id="KW-0238">DNA-binding</keyword>
<dbReference type="SUPFAM" id="SSF48008">
    <property type="entry name" value="GntR ligand-binding domain-like"/>
    <property type="match status" value="1"/>
</dbReference>
<dbReference type="Pfam" id="PF07729">
    <property type="entry name" value="FCD"/>
    <property type="match status" value="1"/>
</dbReference>
<comment type="caution">
    <text evidence="6">The sequence shown here is derived from an EMBL/GenBank/DDBJ whole genome shotgun (WGS) entry which is preliminary data.</text>
</comment>
<evidence type="ECO:0000259" key="5">
    <source>
        <dbReference type="PROSITE" id="PS50949"/>
    </source>
</evidence>
<evidence type="ECO:0000256" key="4">
    <source>
        <dbReference type="SAM" id="MobiDB-lite"/>
    </source>
</evidence>
<dbReference type="OrthoDB" id="4535513at2"/>
<dbReference type="AlphaFoldDB" id="A0A329QCG3"/>
<evidence type="ECO:0000313" key="7">
    <source>
        <dbReference type="Proteomes" id="UP000250462"/>
    </source>
</evidence>
<dbReference type="Gene3D" id="1.20.120.530">
    <property type="entry name" value="GntR ligand-binding domain-like"/>
    <property type="match status" value="1"/>
</dbReference>
<dbReference type="CDD" id="cd07377">
    <property type="entry name" value="WHTH_GntR"/>
    <property type="match status" value="1"/>
</dbReference>
<name>A0A329QCG3_9ACTN</name>
<dbReference type="InterPro" id="IPR036388">
    <property type="entry name" value="WH-like_DNA-bd_sf"/>
</dbReference>
<dbReference type="InterPro" id="IPR008920">
    <property type="entry name" value="TF_FadR/GntR_C"/>
</dbReference>
<dbReference type="GO" id="GO:0003700">
    <property type="term" value="F:DNA-binding transcription factor activity"/>
    <property type="evidence" value="ECO:0007669"/>
    <property type="project" value="InterPro"/>
</dbReference>
<sequence>MTASSDEDRSVDDGTSAATRGPRHAAADPPITRAGLAAMLTRELLDGTLLPGTMLPSERQLAERFQVSRPLVREVLREMQERGLVEVVPGRGAFVTAPGVMAGMRPMDAIYRRRSATPRHLVYARTMLEEQAAGLAATSATAEDLAALERALTSFDDASSLLERARSDIAFHFLITRASHNPVIETMFASIAGMVFELMLRSLDDPETVRLGAPHHHALFTAIRERDPEAAAQAAHDHLQVAERTYGQDMDELLDTIARDRLERFFGQTINLDEVIGAAVDEFIRA</sequence>